<feature type="domain" description="N-acetyltransferase" evidence="3">
    <location>
        <begin position="1"/>
        <end position="137"/>
    </location>
</feature>
<evidence type="ECO:0000259" key="3">
    <source>
        <dbReference type="PROSITE" id="PS51186"/>
    </source>
</evidence>
<dbReference type="Proteomes" id="UP000813672">
    <property type="component" value="Unassembled WGS sequence"/>
</dbReference>
<protein>
    <submittedName>
        <fullName evidence="4">GNAT family N-acetyltransferase</fullName>
        <ecNumber evidence="4">2.3.1.-</ecNumber>
    </submittedName>
</protein>
<dbReference type="CDD" id="cd04301">
    <property type="entry name" value="NAT_SF"/>
    <property type="match status" value="1"/>
</dbReference>
<dbReference type="PROSITE" id="PS51186">
    <property type="entry name" value="GNAT"/>
    <property type="match status" value="1"/>
</dbReference>
<reference evidence="4" key="1">
    <citation type="journal article" date="2021" name="Environ. Microbiol.">
        <title>Cryptic niche differentiation of novel sediment ecotypes of Rugeria pomeroyi correlates with nitrate respiration.</title>
        <authorList>
            <person name="Lin X."/>
            <person name="McNichol J."/>
            <person name="Chu X."/>
            <person name="Qian Y."/>
            <person name="Luo H."/>
        </authorList>
    </citation>
    <scope>NUCLEOTIDE SEQUENCE</scope>
    <source>
        <strain evidence="4">SZCCDBB064</strain>
    </source>
</reference>
<dbReference type="SUPFAM" id="SSF55729">
    <property type="entry name" value="Acyl-CoA N-acyltransferases (Nat)"/>
    <property type="match status" value="1"/>
</dbReference>
<dbReference type="RefSeq" id="WP_234219671.1">
    <property type="nucleotide sequence ID" value="NZ_JAGQAF010000005.1"/>
</dbReference>
<dbReference type="EMBL" id="JAGQAF010000005">
    <property type="protein sequence ID" value="MCE8537775.1"/>
    <property type="molecule type" value="Genomic_DNA"/>
</dbReference>
<accession>A0A9Q3WL18</accession>
<evidence type="ECO:0000256" key="1">
    <source>
        <dbReference type="ARBA" id="ARBA00022679"/>
    </source>
</evidence>
<dbReference type="AlphaFoldDB" id="A0A9Q3WL18"/>
<name>A0A9Q3WL18_9RHOB</name>
<proteinExistence type="predicted"/>
<dbReference type="GO" id="GO:0016747">
    <property type="term" value="F:acyltransferase activity, transferring groups other than amino-acyl groups"/>
    <property type="evidence" value="ECO:0007669"/>
    <property type="project" value="InterPro"/>
</dbReference>
<dbReference type="InterPro" id="IPR016181">
    <property type="entry name" value="Acyl_CoA_acyltransferase"/>
</dbReference>
<dbReference type="InterPro" id="IPR050680">
    <property type="entry name" value="YpeA/RimI_acetyltransf"/>
</dbReference>
<dbReference type="EC" id="2.3.1.-" evidence="4"/>
<organism evidence="4 5">
    <name type="scientific">Ruegeria pomeroyi</name>
    <dbReference type="NCBI Taxonomy" id="89184"/>
    <lineage>
        <taxon>Bacteria</taxon>
        <taxon>Pseudomonadati</taxon>
        <taxon>Pseudomonadota</taxon>
        <taxon>Alphaproteobacteria</taxon>
        <taxon>Rhodobacterales</taxon>
        <taxon>Roseobacteraceae</taxon>
        <taxon>Ruegeria</taxon>
    </lineage>
</organism>
<dbReference type="Gene3D" id="3.40.630.30">
    <property type="match status" value="1"/>
</dbReference>
<gene>
    <name evidence="4" type="ORF">KBY27_09920</name>
</gene>
<evidence type="ECO:0000256" key="2">
    <source>
        <dbReference type="ARBA" id="ARBA00023315"/>
    </source>
</evidence>
<comment type="caution">
    <text evidence="4">The sequence shown here is derived from an EMBL/GenBank/DDBJ whole genome shotgun (WGS) entry which is preliminary data.</text>
</comment>
<dbReference type="InterPro" id="IPR000182">
    <property type="entry name" value="GNAT_dom"/>
</dbReference>
<dbReference type="Pfam" id="PF00583">
    <property type="entry name" value="Acetyltransf_1"/>
    <property type="match status" value="1"/>
</dbReference>
<evidence type="ECO:0000313" key="5">
    <source>
        <dbReference type="Proteomes" id="UP000813672"/>
    </source>
</evidence>
<evidence type="ECO:0000313" key="4">
    <source>
        <dbReference type="EMBL" id="MCE8537775.1"/>
    </source>
</evidence>
<dbReference type="PANTHER" id="PTHR43420:SF44">
    <property type="entry name" value="ACETYLTRANSFERASE YPEA"/>
    <property type="match status" value="1"/>
</dbReference>
<sequence>MTPADLARLHGRAFIQSRPWSEAEFATLLGNPYNHLVGDNRCFALFQLIAGEAELLTIATDPAYRRQGLARACMNEWQIQAAHAGATRALLDVAADNDPAIALYTACGYAPCGLRRAYYRRPSGETADAIVMERPLP</sequence>
<keyword evidence="1 4" id="KW-0808">Transferase</keyword>
<dbReference type="PANTHER" id="PTHR43420">
    <property type="entry name" value="ACETYLTRANSFERASE"/>
    <property type="match status" value="1"/>
</dbReference>
<keyword evidence="2 4" id="KW-0012">Acyltransferase</keyword>